<accession>A0A9P6HW37</accession>
<name>A0A9P6HW37_9PEZI</name>
<organism evidence="2 3">
    <name type="scientific">Colletotrichum karsti</name>
    <dbReference type="NCBI Taxonomy" id="1095194"/>
    <lineage>
        <taxon>Eukaryota</taxon>
        <taxon>Fungi</taxon>
        <taxon>Dikarya</taxon>
        <taxon>Ascomycota</taxon>
        <taxon>Pezizomycotina</taxon>
        <taxon>Sordariomycetes</taxon>
        <taxon>Hypocreomycetidae</taxon>
        <taxon>Glomerellales</taxon>
        <taxon>Glomerellaceae</taxon>
        <taxon>Colletotrichum</taxon>
        <taxon>Colletotrichum boninense species complex</taxon>
    </lineage>
</organism>
<reference evidence="2" key="2">
    <citation type="submission" date="2020-11" db="EMBL/GenBank/DDBJ databases">
        <title>Whole genome sequencing of Colletotrichum sp.</title>
        <authorList>
            <person name="Li H."/>
        </authorList>
    </citation>
    <scope>NUCLEOTIDE SEQUENCE</scope>
    <source>
        <strain evidence="2">CkLH20</strain>
    </source>
</reference>
<sequence>MSSTSIQLPAAYASLSHDNISISHVPETAPTATKVVVVTLNRPQKYNAMTLDMFTTLESFFNTVSEDDRVRAVVLTGEGKAFSAGADLDVGFMGMVALKETEDSMNSFRDWGGRLALAISNCKKPTIVAFNGSAVGVGLTMSLPAAIRVAWEGAKVGFPFARRGLVLESCSAFFLPRLIGLSKASHLATTGDVYPVYDPLVSGLFSKLLPTPRETVEYALKLAQDIAENTSLVSTKMMRDMMVYCPPTPEDAHILDSRIFVQMAGTNDNIEGVKSFLEKRKPVFTDTVTRESMPFWPWWDPTTSDRQINRFEKGSKL</sequence>
<dbReference type="RefSeq" id="XP_038741989.1">
    <property type="nucleotide sequence ID" value="XM_038892740.1"/>
</dbReference>
<gene>
    <name evidence="2" type="ORF">CkaCkLH20_10025</name>
</gene>
<dbReference type="OrthoDB" id="2018133at2759"/>
<protein>
    <submittedName>
        <fullName evidence="2">Enoyl-CoA hydratase/isomerase</fullName>
    </submittedName>
</protein>
<dbReference type="Gene3D" id="1.10.12.10">
    <property type="entry name" value="Lyase 2-enoyl-coa Hydratase, Chain A, domain 2"/>
    <property type="match status" value="1"/>
</dbReference>
<dbReference type="GeneID" id="62165814"/>
<proteinExistence type="inferred from homology"/>
<comment type="similarity">
    <text evidence="1">Belongs to the enoyl-CoA hydratase/isomerase family.</text>
</comment>
<reference evidence="2" key="1">
    <citation type="submission" date="2020-03" db="EMBL/GenBank/DDBJ databases">
        <authorList>
            <person name="He L."/>
        </authorList>
    </citation>
    <scope>NUCLEOTIDE SEQUENCE</scope>
    <source>
        <strain evidence="2">CkLH20</strain>
    </source>
</reference>
<dbReference type="InterPro" id="IPR014748">
    <property type="entry name" value="Enoyl-CoA_hydra_C"/>
</dbReference>
<evidence type="ECO:0000313" key="2">
    <source>
        <dbReference type="EMBL" id="KAF9872528.1"/>
    </source>
</evidence>
<dbReference type="CDD" id="cd06558">
    <property type="entry name" value="crotonase-like"/>
    <property type="match status" value="1"/>
</dbReference>
<dbReference type="PANTHER" id="PTHR43684:SF4">
    <property type="entry name" value="ENOYL-COA HYDRATASE_ISOMERASE FAMILY PROTEIN (AFU_ORTHOLOGUE AFUA_1G01890)"/>
    <property type="match status" value="1"/>
</dbReference>
<dbReference type="InterPro" id="IPR051053">
    <property type="entry name" value="ECH/Chromodomain_protein"/>
</dbReference>
<comment type="caution">
    <text evidence="2">The sequence shown here is derived from an EMBL/GenBank/DDBJ whole genome shotgun (WGS) entry which is preliminary data.</text>
</comment>
<dbReference type="PANTHER" id="PTHR43684">
    <property type="match status" value="1"/>
</dbReference>
<dbReference type="InterPro" id="IPR001753">
    <property type="entry name" value="Enoyl-CoA_hydra/iso"/>
</dbReference>
<evidence type="ECO:0000256" key="1">
    <source>
        <dbReference type="ARBA" id="ARBA00005254"/>
    </source>
</evidence>
<dbReference type="AlphaFoldDB" id="A0A9P6HW37"/>
<dbReference type="SUPFAM" id="SSF52096">
    <property type="entry name" value="ClpP/crotonase"/>
    <property type="match status" value="1"/>
</dbReference>
<dbReference type="InterPro" id="IPR029045">
    <property type="entry name" value="ClpP/crotonase-like_dom_sf"/>
</dbReference>
<dbReference type="Proteomes" id="UP000781932">
    <property type="component" value="Unassembled WGS sequence"/>
</dbReference>
<dbReference type="Pfam" id="PF00378">
    <property type="entry name" value="ECH_1"/>
    <property type="match status" value="1"/>
</dbReference>
<dbReference type="EMBL" id="JAATWM020000037">
    <property type="protein sequence ID" value="KAF9872528.1"/>
    <property type="molecule type" value="Genomic_DNA"/>
</dbReference>
<evidence type="ECO:0000313" key="3">
    <source>
        <dbReference type="Proteomes" id="UP000781932"/>
    </source>
</evidence>
<dbReference type="Gene3D" id="3.90.226.10">
    <property type="entry name" value="2-enoyl-CoA Hydratase, Chain A, domain 1"/>
    <property type="match status" value="1"/>
</dbReference>
<keyword evidence="3" id="KW-1185">Reference proteome</keyword>